<dbReference type="EMBL" id="LS398110">
    <property type="protein sequence ID" value="SPP92440.1"/>
    <property type="molecule type" value="Genomic_DNA"/>
</dbReference>
<dbReference type="KEGG" id="bvz:BRAD3257_1308"/>
<evidence type="ECO:0000313" key="1">
    <source>
        <dbReference type="EMBL" id="SPP92440.1"/>
    </source>
</evidence>
<accession>A0A2U3PTF1</accession>
<sequence>MNPRNRCWHYTCIRRVKEADEALGNSGERKLGVARGLCAALSVSRAAEARASSNRIK</sequence>
<dbReference type="AlphaFoldDB" id="A0A2U3PTF1"/>
<proteinExistence type="predicted"/>
<organism evidence="1 2">
    <name type="scientific">Bradyrhizobium vignae</name>
    <dbReference type="NCBI Taxonomy" id="1549949"/>
    <lineage>
        <taxon>Bacteria</taxon>
        <taxon>Pseudomonadati</taxon>
        <taxon>Pseudomonadota</taxon>
        <taxon>Alphaproteobacteria</taxon>
        <taxon>Hyphomicrobiales</taxon>
        <taxon>Nitrobacteraceae</taxon>
        <taxon>Bradyrhizobium</taxon>
    </lineage>
</organism>
<gene>
    <name evidence="1" type="ORF">BRAD3257_1308</name>
</gene>
<dbReference type="Proteomes" id="UP000246085">
    <property type="component" value="Chromosome BRAD3257"/>
</dbReference>
<name>A0A2U3PTF1_9BRAD</name>
<evidence type="ECO:0000313" key="2">
    <source>
        <dbReference type="Proteomes" id="UP000246085"/>
    </source>
</evidence>
<reference evidence="1 2" key="1">
    <citation type="submission" date="2018-03" db="EMBL/GenBank/DDBJ databases">
        <authorList>
            <person name="Gully D."/>
        </authorList>
    </citation>
    <scope>NUCLEOTIDE SEQUENCE [LARGE SCALE GENOMIC DNA]</scope>
    <source>
        <strain evidence="1">ORS3257</strain>
    </source>
</reference>
<protein>
    <submittedName>
        <fullName evidence="1">Uncharacterized protein</fullName>
    </submittedName>
</protein>